<feature type="compositionally biased region" description="Acidic residues" evidence="4">
    <location>
        <begin position="123"/>
        <end position="134"/>
    </location>
</feature>
<dbReference type="SMART" id="SM00248">
    <property type="entry name" value="ANK"/>
    <property type="match status" value="2"/>
</dbReference>
<dbReference type="GO" id="GO:0071356">
    <property type="term" value="P:cellular response to tumor necrosis factor"/>
    <property type="evidence" value="ECO:0007669"/>
    <property type="project" value="TreeGrafter"/>
</dbReference>
<reference evidence="5" key="2">
    <citation type="submission" date="2020-05" db="UniProtKB">
        <authorList>
            <consortium name="EnsemblMetazoa"/>
        </authorList>
    </citation>
    <scope>IDENTIFICATION</scope>
    <source>
        <strain evidence="5">IAEA</strain>
    </source>
</reference>
<dbReference type="InterPro" id="IPR002110">
    <property type="entry name" value="Ankyrin_rpt"/>
</dbReference>
<organism evidence="5 6">
    <name type="scientific">Glossina brevipalpis</name>
    <dbReference type="NCBI Taxonomy" id="37001"/>
    <lineage>
        <taxon>Eukaryota</taxon>
        <taxon>Metazoa</taxon>
        <taxon>Ecdysozoa</taxon>
        <taxon>Arthropoda</taxon>
        <taxon>Hexapoda</taxon>
        <taxon>Insecta</taxon>
        <taxon>Pterygota</taxon>
        <taxon>Neoptera</taxon>
        <taxon>Endopterygota</taxon>
        <taxon>Diptera</taxon>
        <taxon>Brachycera</taxon>
        <taxon>Muscomorpha</taxon>
        <taxon>Hippoboscoidea</taxon>
        <taxon>Glossinidae</taxon>
        <taxon>Glossina</taxon>
    </lineage>
</organism>
<evidence type="ECO:0000256" key="3">
    <source>
        <dbReference type="PROSITE-ProRule" id="PRU00023"/>
    </source>
</evidence>
<dbReference type="PANTHER" id="PTHR46680">
    <property type="entry name" value="NF-KAPPA-B INHIBITOR ALPHA"/>
    <property type="match status" value="1"/>
</dbReference>
<feature type="repeat" description="ANK" evidence="3">
    <location>
        <begin position="21"/>
        <end position="53"/>
    </location>
</feature>
<reference evidence="6" key="1">
    <citation type="submission" date="2014-03" db="EMBL/GenBank/DDBJ databases">
        <authorList>
            <person name="Aksoy S."/>
            <person name="Warren W."/>
            <person name="Wilson R.K."/>
        </authorList>
    </citation>
    <scope>NUCLEOTIDE SEQUENCE [LARGE SCALE GENOMIC DNA]</scope>
    <source>
        <strain evidence="6">IAEA</strain>
    </source>
</reference>
<dbReference type="STRING" id="37001.A0A1A9WUG8"/>
<dbReference type="AlphaFoldDB" id="A0A1A9WUG8"/>
<dbReference type="InterPro" id="IPR036770">
    <property type="entry name" value="Ankyrin_rpt-contain_sf"/>
</dbReference>
<dbReference type="InterPro" id="IPR051070">
    <property type="entry name" value="NF-kappa-B_inhibitor"/>
</dbReference>
<evidence type="ECO:0000313" key="6">
    <source>
        <dbReference type="Proteomes" id="UP000091820"/>
    </source>
</evidence>
<feature type="region of interest" description="Disordered" evidence="4">
    <location>
        <begin position="111"/>
        <end position="146"/>
    </location>
</feature>
<dbReference type="PROSITE" id="PS50088">
    <property type="entry name" value="ANK_REPEAT"/>
    <property type="match status" value="2"/>
</dbReference>
<proteinExistence type="predicted"/>
<keyword evidence="6" id="KW-1185">Reference proteome</keyword>
<feature type="repeat" description="ANK" evidence="3">
    <location>
        <begin position="55"/>
        <end position="87"/>
    </location>
</feature>
<name>A0A1A9WUG8_9MUSC</name>
<dbReference type="Pfam" id="PF12796">
    <property type="entry name" value="Ank_2"/>
    <property type="match status" value="1"/>
</dbReference>
<keyword evidence="1" id="KW-0677">Repeat</keyword>
<keyword evidence="2 3" id="KW-0040">ANK repeat</keyword>
<evidence type="ECO:0000256" key="1">
    <source>
        <dbReference type="ARBA" id="ARBA00022737"/>
    </source>
</evidence>
<evidence type="ECO:0000256" key="4">
    <source>
        <dbReference type="SAM" id="MobiDB-lite"/>
    </source>
</evidence>
<dbReference type="GO" id="GO:0005829">
    <property type="term" value="C:cytosol"/>
    <property type="evidence" value="ECO:0007669"/>
    <property type="project" value="TreeGrafter"/>
</dbReference>
<protein>
    <submittedName>
        <fullName evidence="5">ANK_REP_REGION domain-containing protein</fullName>
    </submittedName>
</protein>
<dbReference type="VEuPathDB" id="VectorBase:GBRI032553"/>
<evidence type="ECO:0000313" key="5">
    <source>
        <dbReference type="EnsemblMetazoa" id="GBRI032553-PA"/>
    </source>
</evidence>
<evidence type="ECO:0000256" key="2">
    <source>
        <dbReference type="ARBA" id="ARBA00023043"/>
    </source>
</evidence>
<dbReference type="Proteomes" id="UP000091820">
    <property type="component" value="Unassembled WGS sequence"/>
</dbReference>
<dbReference type="PROSITE" id="PS50297">
    <property type="entry name" value="ANK_REP_REGION"/>
    <property type="match status" value="2"/>
</dbReference>
<accession>A0A1A9WUG8</accession>
<dbReference type="PANTHER" id="PTHR46680:SF3">
    <property type="entry name" value="NF-KAPPA-B INHIBITOR CACTUS"/>
    <property type="match status" value="1"/>
</dbReference>
<sequence>MLQSADMRHKKSLSIITLVYASERCVHLAAQLGSINILRILVLYGADINAREGKSGRTPLHIAIEACNENLFNYLLDECQKLNLETATYAGLTAYQFACLLNKSKLQNMLQTRGAEPLTPPESEYESSDVESDLEEAKRTGEVIDK</sequence>
<feature type="compositionally biased region" description="Basic and acidic residues" evidence="4">
    <location>
        <begin position="135"/>
        <end position="146"/>
    </location>
</feature>
<dbReference type="EnsemblMetazoa" id="GBRI032553-RA">
    <property type="protein sequence ID" value="GBRI032553-PA"/>
    <property type="gene ID" value="GBRI032553"/>
</dbReference>
<dbReference type="SUPFAM" id="SSF48403">
    <property type="entry name" value="Ankyrin repeat"/>
    <property type="match status" value="1"/>
</dbReference>
<dbReference type="GO" id="GO:0051059">
    <property type="term" value="F:NF-kappaB binding"/>
    <property type="evidence" value="ECO:0007669"/>
    <property type="project" value="TreeGrafter"/>
</dbReference>
<dbReference type="Gene3D" id="1.25.40.20">
    <property type="entry name" value="Ankyrin repeat-containing domain"/>
    <property type="match status" value="1"/>
</dbReference>